<evidence type="ECO:0000256" key="1">
    <source>
        <dbReference type="ARBA" id="ARBA00006997"/>
    </source>
</evidence>
<dbReference type="GO" id="GO:0006950">
    <property type="term" value="P:response to stress"/>
    <property type="evidence" value="ECO:0007669"/>
    <property type="project" value="UniProtKB-ARBA"/>
</dbReference>
<dbReference type="SUPFAM" id="SSF49764">
    <property type="entry name" value="HSP20-like chaperones"/>
    <property type="match status" value="1"/>
</dbReference>
<dbReference type="Pfam" id="PF04969">
    <property type="entry name" value="CS"/>
    <property type="match status" value="1"/>
</dbReference>
<proteinExistence type="inferred from homology"/>
<accession>A0AAN8ZEM3</accession>
<keyword evidence="4" id="KW-1185">Reference proteome</keyword>
<dbReference type="AlphaFoldDB" id="A0AAN8ZEM3"/>
<keyword evidence="3" id="KW-0418">Kinase</keyword>
<dbReference type="InterPro" id="IPR007052">
    <property type="entry name" value="CS_dom"/>
</dbReference>
<dbReference type="PANTHER" id="PTHR21087">
    <property type="entry name" value="SHIKIMATE KINASE"/>
    <property type="match status" value="1"/>
</dbReference>
<dbReference type="FunFam" id="2.60.40.790:FF:000050">
    <property type="entry name" value="Probable inactive shikimate kinase like 2, chloroplastic"/>
    <property type="match status" value="1"/>
</dbReference>
<dbReference type="PANTHER" id="PTHR21087:SF23">
    <property type="entry name" value="INACTIVE SHIKIMATE KINASE LIKE 2, CHLOROPLASTIC-RELATED"/>
    <property type="match status" value="1"/>
</dbReference>
<protein>
    <submittedName>
        <fullName evidence="3">Shikimate kinase/gluconokinase</fullName>
    </submittedName>
</protein>
<dbReference type="Gene3D" id="3.40.50.300">
    <property type="entry name" value="P-loop containing nucleotide triphosphate hydrolases"/>
    <property type="match status" value="1"/>
</dbReference>
<comment type="caution">
    <text evidence="3">The sequence shown here is derived from an EMBL/GenBank/DDBJ whole genome shotgun (WGS) entry which is preliminary data.</text>
</comment>
<keyword evidence="3" id="KW-0808">Transferase</keyword>
<name>A0AAN8ZEM3_9MAGN</name>
<feature type="domain" description="CS" evidence="2">
    <location>
        <begin position="72"/>
        <end position="166"/>
    </location>
</feature>
<dbReference type="Gene3D" id="2.60.40.790">
    <property type="match status" value="1"/>
</dbReference>
<reference evidence="3 4" key="1">
    <citation type="submission" date="2023-12" db="EMBL/GenBank/DDBJ databases">
        <title>A high-quality genome assembly for Dillenia turbinata (Dilleniales).</title>
        <authorList>
            <person name="Chanderbali A."/>
        </authorList>
    </citation>
    <scope>NUCLEOTIDE SEQUENCE [LARGE SCALE GENOMIC DNA]</scope>
    <source>
        <strain evidence="3">LSX21</strain>
        <tissue evidence="3">Leaf</tissue>
    </source>
</reference>
<dbReference type="InterPro" id="IPR031322">
    <property type="entry name" value="Shikimate/glucono_kinase"/>
</dbReference>
<dbReference type="GO" id="GO:0016301">
    <property type="term" value="F:kinase activity"/>
    <property type="evidence" value="ECO:0007669"/>
    <property type="project" value="UniProtKB-KW"/>
</dbReference>
<evidence type="ECO:0000313" key="4">
    <source>
        <dbReference type="Proteomes" id="UP001370490"/>
    </source>
</evidence>
<comment type="similarity">
    <text evidence="1">Belongs to the shikimate kinase family.</text>
</comment>
<dbReference type="PROSITE" id="PS51203">
    <property type="entry name" value="CS"/>
    <property type="match status" value="1"/>
</dbReference>
<dbReference type="EMBL" id="JBAMMX010000008">
    <property type="protein sequence ID" value="KAK6934952.1"/>
    <property type="molecule type" value="Genomic_DNA"/>
</dbReference>
<sequence length="360" mass="39256">MAITSTSAATLCCSYQNPKLQIPNFPLRNLFLSNFRPNFSSLHINSHLVLANGGHFKKFSPVSCNSLSTIPIQTKHYEFYDGTSEVELRLNLEGTDAHSPKDISVDTDQSSLTIRVQCSGSFTTLVETDQLYGRIKPAETIWYIDDDQLVVNLKKQDPDIKWPDILESWESLTLGAAQFLKGTSIYLVGDSSEINQKVSQQLAVGLGYTPLNTKELLETYGKQTIDSWVKNEGSDSVADAESAIIESLSSHVRAVVATLGGPHGAAGSADRWRHLYAGFTVWLSRSEATDEDSAKEEALRQIKVGGQGYSNADVVVKLAGWDADQAKAVAQASLSALKQLILSDRKLPGTKGTSFNAAHM</sequence>
<evidence type="ECO:0000259" key="2">
    <source>
        <dbReference type="PROSITE" id="PS51203"/>
    </source>
</evidence>
<dbReference type="CDD" id="cd06463">
    <property type="entry name" value="p23_like"/>
    <property type="match status" value="1"/>
</dbReference>
<dbReference type="InterPro" id="IPR008978">
    <property type="entry name" value="HSP20-like_chaperone"/>
</dbReference>
<organism evidence="3 4">
    <name type="scientific">Dillenia turbinata</name>
    <dbReference type="NCBI Taxonomy" id="194707"/>
    <lineage>
        <taxon>Eukaryota</taxon>
        <taxon>Viridiplantae</taxon>
        <taxon>Streptophyta</taxon>
        <taxon>Embryophyta</taxon>
        <taxon>Tracheophyta</taxon>
        <taxon>Spermatophyta</taxon>
        <taxon>Magnoliopsida</taxon>
        <taxon>eudicotyledons</taxon>
        <taxon>Gunneridae</taxon>
        <taxon>Pentapetalae</taxon>
        <taxon>Dilleniales</taxon>
        <taxon>Dilleniaceae</taxon>
        <taxon>Dillenia</taxon>
    </lineage>
</organism>
<dbReference type="Proteomes" id="UP001370490">
    <property type="component" value="Unassembled WGS sequence"/>
</dbReference>
<gene>
    <name evidence="3" type="ORF">RJ641_035107</name>
</gene>
<dbReference type="Pfam" id="PF01202">
    <property type="entry name" value="SKI"/>
    <property type="match status" value="1"/>
</dbReference>
<dbReference type="InterPro" id="IPR027417">
    <property type="entry name" value="P-loop_NTPase"/>
</dbReference>
<dbReference type="GO" id="GO:0005829">
    <property type="term" value="C:cytosol"/>
    <property type="evidence" value="ECO:0007669"/>
    <property type="project" value="TreeGrafter"/>
</dbReference>
<evidence type="ECO:0000313" key="3">
    <source>
        <dbReference type="EMBL" id="KAK6934952.1"/>
    </source>
</evidence>